<keyword evidence="2" id="KW-0812">Transmembrane</keyword>
<dbReference type="EnsemblMetazoa" id="tetur03g02600.1">
    <property type="protein sequence ID" value="tetur03g02600.1"/>
    <property type="gene ID" value="tetur03g02600"/>
</dbReference>
<keyword evidence="2" id="KW-0472">Membrane</keyword>
<feature type="region of interest" description="Disordered" evidence="1">
    <location>
        <begin position="557"/>
        <end position="727"/>
    </location>
</feature>
<dbReference type="GO" id="GO:0009653">
    <property type="term" value="P:anatomical structure morphogenesis"/>
    <property type="evidence" value="ECO:0007669"/>
    <property type="project" value="TreeGrafter"/>
</dbReference>
<dbReference type="InterPro" id="IPR052774">
    <property type="entry name" value="Celegans_DevNeuronal_Protein"/>
</dbReference>
<evidence type="ECO:0000313" key="5">
    <source>
        <dbReference type="EnsemblMetazoa" id="tetur03g02600.1"/>
    </source>
</evidence>
<accession>T1JZ41</accession>
<evidence type="ECO:0000256" key="2">
    <source>
        <dbReference type="SAM" id="Phobius"/>
    </source>
</evidence>
<dbReference type="STRING" id="32264.T1JZ41"/>
<dbReference type="Pfam" id="PF00024">
    <property type="entry name" value="PAN_1"/>
    <property type="match status" value="7"/>
</dbReference>
<feature type="region of interest" description="Disordered" evidence="1">
    <location>
        <begin position="1776"/>
        <end position="1863"/>
    </location>
</feature>
<dbReference type="PROSITE" id="PS51034">
    <property type="entry name" value="ZP_2"/>
    <property type="match status" value="1"/>
</dbReference>
<dbReference type="Pfam" id="PF25057">
    <property type="entry name" value="CUT_N"/>
    <property type="match status" value="1"/>
</dbReference>
<organism evidence="5 6">
    <name type="scientific">Tetranychus urticae</name>
    <name type="common">Two-spotted spider mite</name>
    <dbReference type="NCBI Taxonomy" id="32264"/>
    <lineage>
        <taxon>Eukaryota</taxon>
        <taxon>Metazoa</taxon>
        <taxon>Ecdysozoa</taxon>
        <taxon>Arthropoda</taxon>
        <taxon>Chelicerata</taxon>
        <taxon>Arachnida</taxon>
        <taxon>Acari</taxon>
        <taxon>Acariformes</taxon>
        <taxon>Trombidiformes</taxon>
        <taxon>Prostigmata</taxon>
        <taxon>Eleutherengona</taxon>
        <taxon>Raphignathae</taxon>
        <taxon>Tetranychoidea</taxon>
        <taxon>Tetranychidae</taxon>
        <taxon>Tetranychus</taxon>
    </lineage>
</organism>
<feature type="domain" description="Apple" evidence="3">
    <location>
        <begin position="726"/>
        <end position="812"/>
    </location>
</feature>
<dbReference type="eggNOG" id="ENOG502RICB">
    <property type="taxonomic scope" value="Eukaryota"/>
</dbReference>
<dbReference type="SMART" id="SM00241">
    <property type="entry name" value="ZP"/>
    <property type="match status" value="1"/>
</dbReference>
<dbReference type="InterPro" id="IPR056953">
    <property type="entry name" value="CUT_N"/>
</dbReference>
<name>T1JZ41_TETUR</name>
<feature type="domain" description="Apple" evidence="3">
    <location>
        <begin position="382"/>
        <end position="468"/>
    </location>
</feature>
<feature type="compositionally biased region" description="Polar residues" evidence="1">
    <location>
        <begin position="571"/>
        <end position="581"/>
    </location>
</feature>
<evidence type="ECO:0008006" key="7">
    <source>
        <dbReference type="Google" id="ProtNLM"/>
    </source>
</evidence>
<feature type="domain" description="Apple" evidence="3">
    <location>
        <begin position="1152"/>
        <end position="1235"/>
    </location>
</feature>
<protein>
    <recommendedName>
        <fullName evidence="7">ZP domain-containing protein</fullName>
    </recommendedName>
</protein>
<feature type="domain" description="Apple" evidence="3">
    <location>
        <begin position="819"/>
        <end position="901"/>
    </location>
</feature>
<dbReference type="Proteomes" id="UP000015104">
    <property type="component" value="Unassembled WGS sequence"/>
</dbReference>
<feature type="domain" description="Apple" evidence="3">
    <location>
        <begin position="285"/>
        <end position="372"/>
    </location>
</feature>
<feature type="domain" description="Apple" evidence="3">
    <location>
        <begin position="205"/>
        <end position="280"/>
    </location>
</feature>
<feature type="compositionally biased region" description="Polar residues" evidence="1">
    <location>
        <begin position="601"/>
        <end position="615"/>
    </location>
</feature>
<dbReference type="HOGENOM" id="CLU_234815_0_0_1"/>
<reference evidence="5" key="2">
    <citation type="submission" date="2015-06" db="UniProtKB">
        <authorList>
            <consortium name="EnsemblMetazoa"/>
        </authorList>
    </citation>
    <scope>IDENTIFICATION</scope>
</reference>
<feature type="domain" description="Apple" evidence="3">
    <location>
        <begin position="111"/>
        <end position="197"/>
    </location>
</feature>
<feature type="compositionally biased region" description="Low complexity" evidence="1">
    <location>
        <begin position="1797"/>
        <end position="1816"/>
    </location>
</feature>
<feature type="domain" description="Apple" evidence="3">
    <location>
        <begin position="1060"/>
        <end position="1146"/>
    </location>
</feature>
<evidence type="ECO:0000259" key="4">
    <source>
        <dbReference type="PROSITE" id="PS51034"/>
    </source>
</evidence>
<dbReference type="Gene3D" id="3.50.4.10">
    <property type="entry name" value="Hepatocyte Growth Factor"/>
    <property type="match status" value="8"/>
</dbReference>
<reference evidence="6" key="1">
    <citation type="submission" date="2011-08" db="EMBL/GenBank/DDBJ databases">
        <authorList>
            <person name="Rombauts S."/>
        </authorList>
    </citation>
    <scope>NUCLEOTIDE SEQUENCE</scope>
    <source>
        <strain evidence="6">London</strain>
    </source>
</reference>
<feature type="domain" description="Apple" evidence="3">
    <location>
        <begin position="475"/>
        <end position="554"/>
    </location>
</feature>
<dbReference type="PROSITE" id="PS50948">
    <property type="entry name" value="PAN"/>
    <property type="match status" value="12"/>
</dbReference>
<evidence type="ECO:0000259" key="3">
    <source>
        <dbReference type="PROSITE" id="PS50948"/>
    </source>
</evidence>
<feature type="domain" description="Apple" evidence="3">
    <location>
        <begin position="10"/>
        <end position="98"/>
    </location>
</feature>
<dbReference type="PANTHER" id="PTHR47327">
    <property type="entry name" value="FI18240P1-RELATED"/>
    <property type="match status" value="1"/>
</dbReference>
<evidence type="ECO:0000313" key="6">
    <source>
        <dbReference type="Proteomes" id="UP000015104"/>
    </source>
</evidence>
<feature type="compositionally biased region" description="Low complexity" evidence="1">
    <location>
        <begin position="622"/>
        <end position="642"/>
    </location>
</feature>
<feature type="region of interest" description="Disordered" evidence="1">
    <location>
        <begin position="995"/>
        <end position="1039"/>
    </location>
</feature>
<evidence type="ECO:0000256" key="1">
    <source>
        <dbReference type="SAM" id="MobiDB-lite"/>
    </source>
</evidence>
<feature type="compositionally biased region" description="Polar residues" evidence="1">
    <location>
        <begin position="649"/>
        <end position="672"/>
    </location>
</feature>
<feature type="compositionally biased region" description="Pro residues" evidence="1">
    <location>
        <begin position="1016"/>
        <end position="1038"/>
    </location>
</feature>
<feature type="compositionally biased region" description="Low complexity" evidence="1">
    <location>
        <begin position="673"/>
        <end position="717"/>
    </location>
</feature>
<proteinExistence type="predicted"/>
<dbReference type="SMART" id="SM00473">
    <property type="entry name" value="PAN_AP"/>
    <property type="match status" value="12"/>
</dbReference>
<dbReference type="PANTHER" id="PTHR47327:SF9">
    <property type="entry name" value="NO MECHANORECEPTOR POTENTIAL A, ISOFORM A"/>
    <property type="match status" value="1"/>
</dbReference>
<dbReference type="InterPro" id="IPR001507">
    <property type="entry name" value="ZP_dom"/>
</dbReference>
<feature type="compositionally biased region" description="Polar residues" evidence="1">
    <location>
        <begin position="1776"/>
        <end position="1796"/>
    </location>
</feature>
<dbReference type="InterPro" id="IPR003609">
    <property type="entry name" value="Pan_app"/>
</dbReference>
<dbReference type="CDD" id="cd01099">
    <property type="entry name" value="PAN_AP_HGF"/>
    <property type="match status" value="6"/>
</dbReference>
<feature type="transmembrane region" description="Helical" evidence="2">
    <location>
        <begin position="1877"/>
        <end position="1900"/>
    </location>
</feature>
<feature type="domain" description="ZP" evidence="4">
    <location>
        <begin position="1328"/>
        <end position="1580"/>
    </location>
</feature>
<feature type="domain" description="Apple" evidence="3">
    <location>
        <begin position="908"/>
        <end position="991"/>
    </location>
</feature>
<keyword evidence="6" id="KW-1185">Reference proteome</keyword>
<feature type="domain" description="Apple" evidence="3">
    <location>
        <begin position="1242"/>
        <end position="1322"/>
    </location>
</feature>
<sequence length="1981" mass="220354">MVGTISADNCFGGIQSFEKLAMTDFDDEYSPAGFLLRQPDQALTRDCINLCRQQPTCLSFGLDYTRFRCAAYAVHSQGLNRRANLVPSNTTNLFEKVCYLGVHREEYQKVCGVERLWAFERVKGAFLEGFVETTLSNIGSKDECAKSCMMEASFTCRSADYDHDNRVCRLSKEDRRTQPQAFRLVFGSARDYLENQCAAPGPTACLYDTKPNVAVITMDSLVFAHNIEDCEHKCDKEYTFNCRSFSIDSQRCFLSGDDSVSLSHASLPVKHGAMYGEKKCVTETCTHGIFTYEKVTGMVLRSALATSVPMPHTASLGVTGTCRDECDKSNLNCPAFSVSYLNSRCDLLDRNSQGQFGDFVPREGESYFEKICLRGPEVATMCQDKFWAFERVIGYELTPLLYERVYHFVQSRRYCEEYCLQEKLFVCRSALYNDETTECKLSREDRRTKPANYIRNQNPKINYLENQCIRSHSQCPYENTPSAYPTYTDIVESRDVNSRSVCEQLCSENKQFICRSYAFYSSNNKCLLSGDDRASGGSSAVTLQSGMTYYERRCAKTPNDHYPTTEDDDNSITSHLSTVPGTASVDDQNKATTHVTPKPTSPSTSNLPDENTSGRPTVPGYSDSTSSTDTTSTSTTNGNTNSDHTDHTSSPTATHNQPNTSDYPSPTNPTVDPSTITGPFSPTTSTSSSTNGSSTASSSSKDGSSSTNASFANTTSPSPAPNNLKCGPNGRFTFERIPGFEPVGGFFSLLYSDKSNPGIVTECSRRCEHNIGCTAFIMDYTRRSCFGLFENASIGRLDLRISPGRDYFEGFCVASHLTCPKLWTFDRIVDQASIGVQPKSIIRYLHKPDCRLRCLEERRFNCMSASYDATLRECKLFDQDRNSGPLRLVFTKGTDYIENQCNIDVSSCRFHPIERDITIVAVTKALKGSSTFFCEQECNRQKEFNCRSYTYLDQTNIPGGNLCLLSSDSRGTSQKEAMGFRPRALYAEKDCRGFRKGRVSSTPETTDKPQQSTQQLPPPSQPSFPPPPISFPPQPLSPPIDLTTMITKSPAETIIPPRKCSTFDFTYEKTYGFDLRFARRERSRVPPSLGITTACQDECTRRGHRCRAFSIEYGPNQHCFLLEDSAGENHLALSKIPNIAYFEKICLKAKPCGRLWSFERIIGYQLTDLPDREIHNVDLRSDCQDHCLAESTFVCRSATFDYSRKICKLFKETQRSRPSAFKATSEEIDYLENHCVKEPSSCQYKDFTDTFSGNIDRVTHAFSLTDCQRQCDTERLFPCRALNYESYSRECLLSSYDIASIGLGQKALQLRRHSIYSEKGNCEQVTVQCNPQDMVLTLNFDTPFMGRVYAKGNPAQCFEVGTGQTRMQFSISFGTRCGTRQEGLKNFVNEIVVQQHAVIMTDSDRTIKVMCSLNAIDQTVTLHSANQGRSGIDVTSLKTGKSALERPIPSVVTNTAAPPTVVMRILDRTDRDATLVSLGDELTMKIEILDITSAFAISARNLYARSSSGESLYLIDANGCPTDASIFPSLRLDPNDGKSLRSTFKAFRFPSTGVVNFEVQIRFCPDKCFPVKCPESLESFGRRKRSSLGKNSDGDDIVDDEDELEGKTIRTLGEPTSTIATDFKLADLLNKNRSALHHRSEGYTYNVPESEANKGYNYEVSLHSTTMVPHLPAPLELVGTTNSFNKSYQFSNDYKPAINRMGSSYHSPPSALTSSYQYNPYSSYNQPDSGYNYGQTGYGYGHHSNTPMNQYPSFSGYGSNQPNSYVNNYQNYENSYQHSQPNAQSSTSYGSGTRVASSNKLPSSSVSSFSSESNNNYPRELPSSPSTINIIGTRINPSGGVNKGKKFKPPRPLPRPKDKLQPSSSEIIGIPCNTGPAILYTAIIVTLAHCLVVVCGYFYYRKYVYYTGGSKLFTLAGRTVSTENITTITRNPRATNSNVFFGSPGLISDRPTPSSSSSSSSSVTNVGFRSLYSTGALGSPP</sequence>
<feature type="region of interest" description="Disordered" evidence="1">
    <location>
        <begin position="1583"/>
        <end position="1602"/>
    </location>
</feature>
<dbReference type="EMBL" id="CAEY01001116">
    <property type="status" value="NOT_ANNOTATED_CDS"/>
    <property type="molecule type" value="Genomic_DNA"/>
</dbReference>
<dbReference type="SUPFAM" id="SSF57414">
    <property type="entry name" value="Hairpin loop containing domain-like"/>
    <property type="match status" value="7"/>
</dbReference>
<keyword evidence="2" id="KW-1133">Transmembrane helix</keyword>